<dbReference type="InterPro" id="IPR037171">
    <property type="entry name" value="NagB/RpiA_transferase-like"/>
</dbReference>
<dbReference type="PANTHER" id="PTHR13017:SF0">
    <property type="entry name" value="METHENYLTETRAHYDROFOLATE SYNTHASE DOMAIN-CONTAINING PROTEIN"/>
    <property type="match status" value="1"/>
</dbReference>
<dbReference type="InterPro" id="IPR002698">
    <property type="entry name" value="FTHF_cligase"/>
</dbReference>
<dbReference type="InterPro" id="IPR024185">
    <property type="entry name" value="FTHF_cligase-like_sf"/>
</dbReference>
<dbReference type="SUPFAM" id="SSF100950">
    <property type="entry name" value="NagB/RpiA/CoA transferase-like"/>
    <property type="match status" value="1"/>
</dbReference>
<organism evidence="1 2">
    <name type="scientific">Nocardiopsis coralli</name>
    <dbReference type="NCBI Taxonomy" id="2772213"/>
    <lineage>
        <taxon>Bacteria</taxon>
        <taxon>Bacillati</taxon>
        <taxon>Actinomycetota</taxon>
        <taxon>Actinomycetes</taxon>
        <taxon>Streptosporangiales</taxon>
        <taxon>Nocardiopsidaceae</taxon>
        <taxon>Nocardiopsis</taxon>
    </lineage>
</organism>
<dbReference type="RefSeq" id="WP_193119860.1">
    <property type="nucleotide sequence ID" value="NZ_JADBGI010000001.1"/>
</dbReference>
<reference evidence="1 2" key="1">
    <citation type="submission" date="2020-09" db="EMBL/GenBank/DDBJ databases">
        <title>Diversity and distribution of actinomycetes associated with coral in the coast of Hainan.</title>
        <authorList>
            <person name="Li F."/>
        </authorList>
    </citation>
    <scope>NUCLEOTIDE SEQUENCE [LARGE SCALE GENOMIC DNA]</scope>
    <source>
        <strain evidence="1 2">HNM0947</strain>
    </source>
</reference>
<dbReference type="Gene3D" id="3.40.50.10420">
    <property type="entry name" value="NagB/RpiA/CoA transferase-like"/>
    <property type="match status" value="1"/>
</dbReference>
<sequence>MNTDIIDEKNALRRRVWERLDEAGIGRTGPVTGKIPNFTGAGEAASRLSEHPRWRGAGVVKANPDKAQHEVRTSAVNEGRLLYMAVPKIAGHDPFYLVDPADLGGVSPDEAVTGRGAAEHAPRTRPELMRSVDVILCGSVAASTDGVRIGKGAGYSDIEMALLAHAGLVTDDTLIVTTVHDLQVLDEPIPESGHDVSVDLIITPTRTITCPPRRRPSSIHWSTMPEEKIQAIPALAALRSQQQGTRASS</sequence>
<gene>
    <name evidence="1" type="ORF">IDM40_00565</name>
</gene>
<keyword evidence="2" id="KW-1185">Reference proteome</keyword>
<dbReference type="EMBL" id="JADBGI010000001">
    <property type="protein sequence ID" value="MBE2997198.1"/>
    <property type="molecule type" value="Genomic_DNA"/>
</dbReference>
<accession>A0ABR9P043</accession>
<protein>
    <submittedName>
        <fullName evidence="1">5-formyltetrahydrofolate cyclo-ligase</fullName>
    </submittedName>
</protein>
<evidence type="ECO:0000313" key="2">
    <source>
        <dbReference type="Proteomes" id="UP000806528"/>
    </source>
</evidence>
<dbReference type="Proteomes" id="UP000806528">
    <property type="component" value="Unassembled WGS sequence"/>
</dbReference>
<dbReference type="PANTHER" id="PTHR13017">
    <property type="entry name" value="5-FORMYLTETRAHYDROFOLATE CYCLO-LIGASE-RELATED"/>
    <property type="match status" value="1"/>
</dbReference>
<proteinExistence type="predicted"/>
<dbReference type="Pfam" id="PF01812">
    <property type="entry name" value="5-FTHF_cyc-lig"/>
    <property type="match status" value="1"/>
</dbReference>
<evidence type="ECO:0000313" key="1">
    <source>
        <dbReference type="EMBL" id="MBE2997198.1"/>
    </source>
</evidence>
<name>A0ABR9P043_9ACTN</name>
<comment type="caution">
    <text evidence="1">The sequence shown here is derived from an EMBL/GenBank/DDBJ whole genome shotgun (WGS) entry which is preliminary data.</text>
</comment>